<dbReference type="Pfam" id="PF15992">
    <property type="entry name" value="DUF4769"/>
    <property type="match status" value="1"/>
</dbReference>
<sequence>PRSYSNMASSPDEGPSSFITLCDIISAHNKGHLITELYEKEKKFTDEQRNMLISIVARYFEENNIHLSLSTSYRIEREILERFPTEKMEFYRLGKRGKIYTKYCNLKRTFKSIARKTTVEEEDNNTTISRNINPEADAEYSIKSLKYDNLSAEEFDSMWQACSQYRLDEILNKCSSLKGIFEKWPEYKKPTGFRLIDKDFHVMYPNCSDIFTNWSENFKKIKNFLTAENRIKDKNIRQILSQIKDDDFDSDKEAVRLLWCLHGYLVPTQKFTRSENGKKMTYKYTIKDSQEAFLFVSNSIQQIEDHLAFLRNKLENIQPFILTVGDEGLQTFDQFFLYLDGVKLNFNNFLRSVDICFKVFHLFNLKYPIAAEYFWSFIESFFYKLGKQVKSKSSKVAYMLQELSLLD</sequence>
<dbReference type="InterPro" id="IPR031934">
    <property type="entry name" value="DUF4769"/>
</dbReference>
<reference evidence="1" key="1">
    <citation type="journal article" date="2015" name="Insect Biochem. Mol. Biol.">
        <title>An insight into the sialome of the horse fly, Tabanus bromius.</title>
        <authorList>
            <person name="Ribeiro J.M."/>
            <person name="Kazimirova M."/>
            <person name="Takac P."/>
            <person name="Andersen J.F."/>
            <person name="Francischetti I.M."/>
        </authorList>
    </citation>
    <scope>NUCLEOTIDE SEQUENCE</scope>
</reference>
<dbReference type="PANTHER" id="PTHR31025:SF9">
    <property type="entry name" value="SI:DKEY-286J15.1"/>
    <property type="match status" value="1"/>
</dbReference>
<accession>A0A0K8TLQ8</accession>
<dbReference type="EMBL" id="GDAI01002743">
    <property type="protein sequence ID" value="JAI14860.1"/>
    <property type="molecule type" value="mRNA"/>
</dbReference>
<evidence type="ECO:0000313" key="1">
    <source>
        <dbReference type="EMBL" id="JAI14860.1"/>
    </source>
</evidence>
<dbReference type="AlphaFoldDB" id="A0A0K8TLQ8"/>
<name>A0A0K8TLQ8_TABBR</name>
<feature type="non-terminal residue" evidence="1">
    <location>
        <position position="1"/>
    </location>
</feature>
<proteinExistence type="evidence at transcript level"/>
<protein>
    <submittedName>
        <fullName evidence="1">Uncharacterized protein</fullName>
    </submittedName>
</protein>
<dbReference type="PANTHER" id="PTHR31025">
    <property type="entry name" value="SI:CH211-196P9.1-RELATED"/>
    <property type="match status" value="1"/>
</dbReference>
<organism evidence="1">
    <name type="scientific">Tabanus bromius</name>
    <name type="common">Band-eyed brown horse fly</name>
    <dbReference type="NCBI Taxonomy" id="304241"/>
    <lineage>
        <taxon>Eukaryota</taxon>
        <taxon>Metazoa</taxon>
        <taxon>Ecdysozoa</taxon>
        <taxon>Arthropoda</taxon>
        <taxon>Hexapoda</taxon>
        <taxon>Insecta</taxon>
        <taxon>Pterygota</taxon>
        <taxon>Neoptera</taxon>
        <taxon>Endopterygota</taxon>
        <taxon>Diptera</taxon>
        <taxon>Brachycera</taxon>
        <taxon>Tabanomorpha</taxon>
        <taxon>Tabanoidea</taxon>
        <taxon>Tabanidae</taxon>
        <taxon>Tabanus</taxon>
    </lineage>
</organism>